<dbReference type="Pfam" id="PF11261">
    <property type="entry name" value="IRF-2BP1_2"/>
    <property type="match status" value="1"/>
</dbReference>
<feature type="compositionally biased region" description="Polar residues" evidence="2">
    <location>
        <begin position="712"/>
        <end position="722"/>
    </location>
</feature>
<dbReference type="InterPro" id="IPR044882">
    <property type="entry name" value="I2BP1/2_C3HC4-RING_sf"/>
</dbReference>
<evidence type="ECO:0000259" key="3">
    <source>
        <dbReference type="Pfam" id="PF11261"/>
    </source>
</evidence>
<evidence type="ECO:0000256" key="1">
    <source>
        <dbReference type="ARBA" id="ARBA00010802"/>
    </source>
</evidence>
<dbReference type="STRING" id="6198.A0A074ZQE4"/>
<feature type="compositionally biased region" description="Polar residues" evidence="2">
    <location>
        <begin position="815"/>
        <end position="829"/>
    </location>
</feature>
<sequence length="836" mass="91888">MDDATQFTSCASSRIQCYLCDLPRYPWAMLSEFSEPVCRGCVNYEGADRIECVIGRARLMKIHLLPQLFSSRFLMERFEGLASQQHQLLNGKPVENEEDGYRIPSAESETGTVRNPVRLKAFKSTSLSAPRATAFDHSAIQRAERRTSVVDPNAVQGQFTTQPFGCFPESVLRSLSLPTQNNYNLLEQTKVPRPSEHDRPTSSRAMSVSDPRLKNTRANLPKSSDPHNSDPIGSSMEPHADLTTVSTGEEQSARSNKPEETLLNKYAPLRLVQTETKDATNLSTSAPLNGVIVSPTQTSQQSGTQLFRDSWDVPDTTASLSTASTLPTWNGNLLTAYLNLLSGIFHSPYALNAERSLTNNLMQSKLCSFIASSSSPPTSDASLKLPIRVRLRNQPQVQAALLGLSNITEDTDGSNVAANTVYFEFPIGSHHIFTGVPELLRQMDGALRDTTDRDIKLAIETLEYEVPRGSPTTWAPLNDLMHALDELIGQQQPHNTNPNNKISSTFVSNLGNEFVSAAKSCCTGESETTIRSALSEQVETDMFRKRPIFSMDSSILPDSVASKQPRLQNVDETMLFKSSLLGLHQAFFPNMHANTRTRLPSGTRSQTKFVSCSLCPRHLEGSHFVQCPANPEHRFCFQCARNYVERAMRAAQSSPEEINSALRQQRNVEIYCPSGKLCVLPGSKHPWAFVASEIAAIIGKTQLPEPQLRDTPVTSTYGPSGTRSHKDIVTNKNNSAQTSPSSKETSDETLSSQKNPPTPPTKQLSKSVKTLPPANKTDLLVTSKTRPSKVIPKLSSTDEVKPILGKSMPHEENTSPETQTTGVSGSRETTPIGLEV</sequence>
<dbReference type="CTD" id="20319208"/>
<feature type="compositionally biased region" description="Polar residues" evidence="2">
    <location>
        <begin position="730"/>
        <end position="768"/>
    </location>
</feature>
<name>A0A074ZQE4_OPIVI</name>
<feature type="region of interest" description="Disordered" evidence="2">
    <location>
        <begin position="706"/>
        <end position="836"/>
    </location>
</feature>
<comment type="similarity">
    <text evidence="1">Belongs to the IRF2BP family.</text>
</comment>
<reference evidence="5 6" key="1">
    <citation type="submission" date="2013-11" db="EMBL/GenBank/DDBJ databases">
        <title>Opisthorchis viverrini - life in the bile duct.</title>
        <authorList>
            <person name="Young N.D."/>
            <person name="Nagarajan N."/>
            <person name="Lin S.J."/>
            <person name="Korhonen P.K."/>
            <person name="Jex A.R."/>
            <person name="Hall R.S."/>
            <person name="Safavi-Hemami H."/>
            <person name="Kaewkong W."/>
            <person name="Bertrand D."/>
            <person name="Gao S."/>
            <person name="Seet Q."/>
            <person name="Wongkham S."/>
            <person name="Teh B.T."/>
            <person name="Wongkham C."/>
            <person name="Intapan P.M."/>
            <person name="Maleewong W."/>
            <person name="Yang X."/>
            <person name="Hu M."/>
            <person name="Wang Z."/>
            <person name="Hofmann A."/>
            <person name="Sternberg P.W."/>
            <person name="Tan P."/>
            <person name="Wang J."/>
            <person name="Gasser R.B."/>
        </authorList>
    </citation>
    <scope>NUCLEOTIDE SEQUENCE [LARGE SCALE GENOMIC DNA]</scope>
</reference>
<dbReference type="RefSeq" id="XP_009168190.1">
    <property type="nucleotide sequence ID" value="XM_009169926.1"/>
</dbReference>
<dbReference type="Proteomes" id="UP000054324">
    <property type="component" value="Unassembled WGS sequence"/>
</dbReference>
<feature type="region of interest" description="Disordered" evidence="2">
    <location>
        <begin position="186"/>
        <end position="258"/>
    </location>
</feature>
<protein>
    <submittedName>
        <fullName evidence="5">Uncharacterized protein</fullName>
    </submittedName>
</protein>
<evidence type="ECO:0000313" key="6">
    <source>
        <dbReference type="Proteomes" id="UP000054324"/>
    </source>
</evidence>
<evidence type="ECO:0000313" key="5">
    <source>
        <dbReference type="EMBL" id="KER28042.1"/>
    </source>
</evidence>
<accession>A0A074ZQE4</accession>
<organism evidence="5 6">
    <name type="scientific">Opisthorchis viverrini</name>
    <name type="common">Southeast Asian liver fluke</name>
    <dbReference type="NCBI Taxonomy" id="6198"/>
    <lineage>
        <taxon>Eukaryota</taxon>
        <taxon>Metazoa</taxon>
        <taxon>Spiralia</taxon>
        <taxon>Lophotrochozoa</taxon>
        <taxon>Platyhelminthes</taxon>
        <taxon>Trematoda</taxon>
        <taxon>Digenea</taxon>
        <taxon>Opisthorchiida</taxon>
        <taxon>Opisthorchiata</taxon>
        <taxon>Opisthorchiidae</taxon>
        <taxon>Opisthorchis</taxon>
    </lineage>
</organism>
<gene>
    <name evidence="5" type="ORF">T265_05026</name>
</gene>
<dbReference type="OrthoDB" id="45007at2759"/>
<dbReference type="Gene3D" id="1.10.10.1580">
    <property type="entry name" value="Interferon regulatory factor 2-binding protein"/>
    <property type="match status" value="1"/>
</dbReference>
<feature type="domain" description="Interferon regulatory factor 2-binding protein 1/2-like zinc finger" evidence="3">
    <location>
        <begin position="14"/>
        <end position="61"/>
    </location>
</feature>
<feature type="domain" description="Interferon regulatory factor 2-binding protein 1/2-like C3HC4 zinc finger" evidence="4">
    <location>
        <begin position="611"/>
        <end position="698"/>
    </location>
</feature>
<dbReference type="GeneID" id="20319208"/>
<dbReference type="InterPro" id="IPR057414">
    <property type="entry name" value="Zf-C3HC4_IRF-2BP1_2"/>
</dbReference>
<dbReference type="AlphaFoldDB" id="A0A074ZQE4"/>
<proteinExistence type="inferred from homology"/>
<feature type="compositionally biased region" description="Polar residues" evidence="2">
    <location>
        <begin position="243"/>
        <end position="255"/>
    </location>
</feature>
<dbReference type="SUPFAM" id="SSF57850">
    <property type="entry name" value="RING/U-box"/>
    <property type="match status" value="1"/>
</dbReference>
<dbReference type="KEGG" id="ovi:T265_05026"/>
<keyword evidence="6" id="KW-1185">Reference proteome</keyword>
<dbReference type="EMBL" id="KL596708">
    <property type="protein sequence ID" value="KER28042.1"/>
    <property type="molecule type" value="Genomic_DNA"/>
</dbReference>
<dbReference type="InterPro" id="IPR022750">
    <property type="entry name" value="IRF-2BP1_2-like_Znf"/>
</dbReference>
<evidence type="ECO:0000259" key="4">
    <source>
        <dbReference type="Pfam" id="PF25454"/>
    </source>
</evidence>
<evidence type="ECO:0000256" key="2">
    <source>
        <dbReference type="SAM" id="MobiDB-lite"/>
    </source>
</evidence>
<dbReference type="Pfam" id="PF25454">
    <property type="entry name" value="zf-C3HC4_IRF-2BP1_2"/>
    <property type="match status" value="1"/>
</dbReference>